<organism evidence="8 9">
    <name type="scientific">Pseudoalteromonas phenolica</name>
    <dbReference type="NCBI Taxonomy" id="161398"/>
    <lineage>
        <taxon>Bacteria</taxon>
        <taxon>Pseudomonadati</taxon>
        <taxon>Pseudomonadota</taxon>
        <taxon>Gammaproteobacteria</taxon>
        <taxon>Alteromonadales</taxon>
        <taxon>Pseudoalteromonadaceae</taxon>
        <taxon>Pseudoalteromonas</taxon>
    </lineage>
</organism>
<dbReference type="Gene3D" id="1.20.950.20">
    <property type="entry name" value="Transmembrane di-heme cytochromes, Chain C"/>
    <property type="match status" value="1"/>
</dbReference>
<dbReference type="Pfam" id="PF01292">
    <property type="entry name" value="Ni_hydr_CYTB"/>
    <property type="match status" value="1"/>
</dbReference>
<name>A0A4Q7INL1_9GAMM</name>
<evidence type="ECO:0000313" key="9">
    <source>
        <dbReference type="Proteomes" id="UP000291338"/>
    </source>
</evidence>
<evidence type="ECO:0000256" key="5">
    <source>
        <dbReference type="ARBA" id="ARBA00023136"/>
    </source>
</evidence>
<evidence type="ECO:0000313" key="8">
    <source>
        <dbReference type="EMBL" id="RZQ52986.1"/>
    </source>
</evidence>
<dbReference type="PANTHER" id="PTHR30485:SF2">
    <property type="entry name" value="BLL0597 PROTEIN"/>
    <property type="match status" value="1"/>
</dbReference>
<dbReference type="PANTHER" id="PTHR30485">
    <property type="entry name" value="NI/FE-HYDROGENASE 1 B-TYPE CYTOCHROME SUBUNIT"/>
    <property type="match status" value="1"/>
</dbReference>
<evidence type="ECO:0000256" key="3">
    <source>
        <dbReference type="ARBA" id="ARBA00022692"/>
    </source>
</evidence>
<keyword evidence="5 6" id="KW-0472">Membrane</keyword>
<evidence type="ECO:0000256" key="2">
    <source>
        <dbReference type="ARBA" id="ARBA00022475"/>
    </source>
</evidence>
<comment type="subcellular location">
    <subcellularLocation>
        <location evidence="1">Cell membrane</location>
        <topology evidence="1">Multi-pass membrane protein</topology>
    </subcellularLocation>
</comment>
<dbReference type="InterPro" id="IPR016174">
    <property type="entry name" value="Di-haem_cyt_TM"/>
</dbReference>
<keyword evidence="3 6" id="KW-0812">Transmembrane</keyword>
<evidence type="ECO:0000259" key="7">
    <source>
        <dbReference type="Pfam" id="PF01292"/>
    </source>
</evidence>
<dbReference type="GO" id="GO:0009055">
    <property type="term" value="F:electron transfer activity"/>
    <property type="evidence" value="ECO:0007669"/>
    <property type="project" value="InterPro"/>
</dbReference>
<gene>
    <name evidence="8" type="ORF">C1E23_11545</name>
</gene>
<accession>A0A4Q7INL1</accession>
<feature type="transmembrane region" description="Helical" evidence="6">
    <location>
        <begin position="9"/>
        <end position="27"/>
    </location>
</feature>
<comment type="caution">
    <text evidence="8">The sequence shown here is derived from an EMBL/GenBank/DDBJ whole genome shotgun (WGS) entry which is preliminary data.</text>
</comment>
<feature type="transmembrane region" description="Helical" evidence="6">
    <location>
        <begin position="39"/>
        <end position="57"/>
    </location>
</feature>
<dbReference type="EMBL" id="PPSX01000038">
    <property type="protein sequence ID" value="RZQ52986.1"/>
    <property type="molecule type" value="Genomic_DNA"/>
</dbReference>
<dbReference type="InterPro" id="IPR051542">
    <property type="entry name" value="Hydrogenase_cytochrome"/>
</dbReference>
<dbReference type="Proteomes" id="UP000291338">
    <property type="component" value="Unassembled WGS sequence"/>
</dbReference>
<protein>
    <submittedName>
        <fullName evidence="8">Cytochrome</fullName>
    </submittedName>
</protein>
<dbReference type="GO" id="GO:0022904">
    <property type="term" value="P:respiratory electron transport chain"/>
    <property type="evidence" value="ECO:0007669"/>
    <property type="project" value="InterPro"/>
</dbReference>
<keyword evidence="4 6" id="KW-1133">Transmembrane helix</keyword>
<feature type="transmembrane region" description="Helical" evidence="6">
    <location>
        <begin position="189"/>
        <end position="208"/>
    </location>
</feature>
<keyword evidence="2" id="KW-1003">Cell membrane</keyword>
<reference evidence="8 9" key="1">
    <citation type="submission" date="2018-01" db="EMBL/GenBank/DDBJ databases">
        <title>Co-occurrence of chitin degradation, pigmentation and bioactivity in marine Pseudoalteromonas.</title>
        <authorList>
            <person name="Paulsen S."/>
            <person name="Gram L."/>
            <person name="Machado H."/>
        </authorList>
    </citation>
    <scope>NUCLEOTIDE SEQUENCE [LARGE SCALE GENOMIC DNA]</scope>
    <source>
        <strain evidence="8 9">S3898</strain>
    </source>
</reference>
<feature type="transmembrane region" description="Helical" evidence="6">
    <location>
        <begin position="143"/>
        <end position="162"/>
    </location>
</feature>
<feature type="domain" description="Cytochrome b561 bacterial/Ni-hydrogenase" evidence="7">
    <location>
        <begin position="6"/>
        <end position="174"/>
    </location>
</feature>
<dbReference type="AlphaFoldDB" id="A0A4Q7INL1"/>
<evidence type="ECO:0000256" key="4">
    <source>
        <dbReference type="ARBA" id="ARBA00022989"/>
    </source>
</evidence>
<feature type="transmembrane region" description="Helical" evidence="6">
    <location>
        <begin position="90"/>
        <end position="112"/>
    </location>
</feature>
<sequence>MNRIKVWDGFIRGFHWLLVIALGVLYVSGEEGWLDIHFVTGYSLLALMITRLIWGVIGSDTAKLSALINSPKKVVAAFKSDKEQRAGHNAAGSLMVIAFFVLVLLQLITGLFTTDDILVDGPLVQYVSYDLVEFAGSIHHSNIDFLIAAVALHVLAIVIYSLRGKQLVKTLLTGKTELTLPQPKMKAGWIAYVVFTILTGLILALWGMEPLNQLIN</sequence>
<dbReference type="GO" id="GO:0005886">
    <property type="term" value="C:plasma membrane"/>
    <property type="evidence" value="ECO:0007669"/>
    <property type="project" value="UniProtKB-SubCell"/>
</dbReference>
<proteinExistence type="predicted"/>
<evidence type="ECO:0000256" key="1">
    <source>
        <dbReference type="ARBA" id="ARBA00004651"/>
    </source>
</evidence>
<evidence type="ECO:0000256" key="6">
    <source>
        <dbReference type="SAM" id="Phobius"/>
    </source>
</evidence>
<dbReference type="InterPro" id="IPR011577">
    <property type="entry name" value="Cyt_b561_bac/Ni-Hgenase"/>
</dbReference>
<dbReference type="GO" id="GO:0020037">
    <property type="term" value="F:heme binding"/>
    <property type="evidence" value="ECO:0007669"/>
    <property type="project" value="TreeGrafter"/>
</dbReference>
<dbReference type="RefSeq" id="WP_130255711.1">
    <property type="nucleotide sequence ID" value="NZ_PPSX01000038.1"/>
</dbReference>
<dbReference type="SUPFAM" id="SSF81342">
    <property type="entry name" value="Transmembrane di-heme cytochromes"/>
    <property type="match status" value="1"/>
</dbReference>